<name>A0AAV4XG76_CAEEX</name>
<evidence type="ECO:0000313" key="2">
    <source>
        <dbReference type="Proteomes" id="UP001054945"/>
    </source>
</evidence>
<comment type="caution">
    <text evidence="1">The sequence shown here is derived from an EMBL/GenBank/DDBJ whole genome shotgun (WGS) entry which is preliminary data.</text>
</comment>
<evidence type="ECO:0000313" key="1">
    <source>
        <dbReference type="EMBL" id="GIY92956.1"/>
    </source>
</evidence>
<protein>
    <submittedName>
        <fullName evidence="1">Uncharacterized protein</fullName>
    </submittedName>
</protein>
<proteinExistence type="predicted"/>
<dbReference type="Proteomes" id="UP001054945">
    <property type="component" value="Unassembled WGS sequence"/>
</dbReference>
<keyword evidence="2" id="KW-1185">Reference proteome</keyword>
<sequence length="106" mass="12072">MTKPYYYLVVRCAGADGEHELRNNVVYVTTAEITVSAVTSFARRSSLGYSQLVVFLRVNSRFKPSTCCKGELFGRFQSLLINNWLESVIQCLFYIDEESLGSRPIF</sequence>
<gene>
    <name evidence="1" type="ORF">CEXT_627841</name>
</gene>
<dbReference type="AlphaFoldDB" id="A0AAV4XG76"/>
<dbReference type="EMBL" id="BPLR01017606">
    <property type="protein sequence ID" value="GIY92956.1"/>
    <property type="molecule type" value="Genomic_DNA"/>
</dbReference>
<accession>A0AAV4XG76</accession>
<organism evidence="1 2">
    <name type="scientific">Caerostris extrusa</name>
    <name type="common">Bark spider</name>
    <name type="synonym">Caerostris bankana</name>
    <dbReference type="NCBI Taxonomy" id="172846"/>
    <lineage>
        <taxon>Eukaryota</taxon>
        <taxon>Metazoa</taxon>
        <taxon>Ecdysozoa</taxon>
        <taxon>Arthropoda</taxon>
        <taxon>Chelicerata</taxon>
        <taxon>Arachnida</taxon>
        <taxon>Araneae</taxon>
        <taxon>Araneomorphae</taxon>
        <taxon>Entelegynae</taxon>
        <taxon>Araneoidea</taxon>
        <taxon>Araneidae</taxon>
        <taxon>Caerostris</taxon>
    </lineage>
</organism>
<reference evidence="1 2" key="1">
    <citation type="submission" date="2021-06" db="EMBL/GenBank/DDBJ databases">
        <title>Caerostris extrusa draft genome.</title>
        <authorList>
            <person name="Kono N."/>
            <person name="Arakawa K."/>
        </authorList>
    </citation>
    <scope>NUCLEOTIDE SEQUENCE [LARGE SCALE GENOMIC DNA]</scope>
</reference>